<feature type="compositionally biased region" description="Basic and acidic residues" evidence="1">
    <location>
        <begin position="3021"/>
        <end position="3032"/>
    </location>
</feature>
<feature type="compositionally biased region" description="Polar residues" evidence="1">
    <location>
        <begin position="2560"/>
        <end position="2579"/>
    </location>
</feature>
<feature type="compositionally biased region" description="Basic residues" evidence="1">
    <location>
        <begin position="2324"/>
        <end position="2333"/>
    </location>
</feature>
<feature type="region of interest" description="Disordered" evidence="1">
    <location>
        <begin position="1401"/>
        <end position="1420"/>
    </location>
</feature>
<feature type="region of interest" description="Disordered" evidence="1">
    <location>
        <begin position="422"/>
        <end position="497"/>
    </location>
</feature>
<feature type="region of interest" description="Disordered" evidence="1">
    <location>
        <begin position="1965"/>
        <end position="1995"/>
    </location>
</feature>
<feature type="region of interest" description="Disordered" evidence="1">
    <location>
        <begin position="2063"/>
        <end position="2089"/>
    </location>
</feature>
<feature type="compositionally biased region" description="Polar residues" evidence="1">
    <location>
        <begin position="2982"/>
        <end position="2998"/>
    </location>
</feature>
<name>A0AAV4C4C6_9GAST</name>
<protein>
    <submittedName>
        <fullName evidence="2">Uncharacterized protein</fullName>
    </submittedName>
</protein>
<feature type="compositionally biased region" description="Polar residues" evidence="1">
    <location>
        <begin position="1772"/>
        <end position="1781"/>
    </location>
</feature>
<feature type="region of interest" description="Disordered" evidence="1">
    <location>
        <begin position="2275"/>
        <end position="2385"/>
    </location>
</feature>
<evidence type="ECO:0000313" key="3">
    <source>
        <dbReference type="Proteomes" id="UP000735302"/>
    </source>
</evidence>
<organism evidence="2 3">
    <name type="scientific">Plakobranchus ocellatus</name>
    <dbReference type="NCBI Taxonomy" id="259542"/>
    <lineage>
        <taxon>Eukaryota</taxon>
        <taxon>Metazoa</taxon>
        <taxon>Spiralia</taxon>
        <taxon>Lophotrochozoa</taxon>
        <taxon>Mollusca</taxon>
        <taxon>Gastropoda</taxon>
        <taxon>Heterobranchia</taxon>
        <taxon>Euthyneura</taxon>
        <taxon>Panpulmonata</taxon>
        <taxon>Sacoglossa</taxon>
        <taxon>Placobranchoidea</taxon>
        <taxon>Plakobranchidae</taxon>
        <taxon>Plakobranchus</taxon>
    </lineage>
</organism>
<feature type="region of interest" description="Disordered" evidence="1">
    <location>
        <begin position="3321"/>
        <end position="3340"/>
    </location>
</feature>
<feature type="compositionally biased region" description="Polar residues" evidence="1">
    <location>
        <begin position="1526"/>
        <end position="1540"/>
    </location>
</feature>
<accession>A0AAV4C4C6</accession>
<feature type="compositionally biased region" description="Polar residues" evidence="1">
    <location>
        <begin position="720"/>
        <end position="738"/>
    </location>
</feature>
<feature type="region of interest" description="Disordered" evidence="1">
    <location>
        <begin position="716"/>
        <end position="745"/>
    </location>
</feature>
<keyword evidence="3" id="KW-1185">Reference proteome</keyword>
<dbReference type="Proteomes" id="UP000735302">
    <property type="component" value="Unassembled WGS sequence"/>
</dbReference>
<feature type="region of interest" description="Disordered" evidence="1">
    <location>
        <begin position="1756"/>
        <end position="1781"/>
    </location>
</feature>
<feature type="compositionally biased region" description="Basic and acidic residues" evidence="1">
    <location>
        <begin position="1378"/>
        <end position="1389"/>
    </location>
</feature>
<feature type="region of interest" description="Disordered" evidence="1">
    <location>
        <begin position="1131"/>
        <end position="1164"/>
    </location>
</feature>
<proteinExistence type="predicted"/>
<evidence type="ECO:0000313" key="2">
    <source>
        <dbReference type="EMBL" id="GFO26132.1"/>
    </source>
</evidence>
<feature type="region of interest" description="Disordered" evidence="1">
    <location>
        <begin position="2982"/>
        <end position="3032"/>
    </location>
</feature>
<feature type="compositionally biased region" description="Polar residues" evidence="1">
    <location>
        <begin position="2363"/>
        <end position="2385"/>
    </location>
</feature>
<feature type="region of interest" description="Disordered" evidence="1">
    <location>
        <begin position="1495"/>
        <end position="1541"/>
    </location>
</feature>
<feature type="compositionally biased region" description="Low complexity" evidence="1">
    <location>
        <begin position="445"/>
        <end position="455"/>
    </location>
</feature>
<reference evidence="2 3" key="1">
    <citation type="journal article" date="2021" name="Elife">
        <title>Chloroplast acquisition without the gene transfer in kleptoplastic sea slugs, Plakobranchus ocellatus.</title>
        <authorList>
            <person name="Maeda T."/>
            <person name="Takahashi S."/>
            <person name="Yoshida T."/>
            <person name="Shimamura S."/>
            <person name="Takaki Y."/>
            <person name="Nagai Y."/>
            <person name="Toyoda A."/>
            <person name="Suzuki Y."/>
            <person name="Arimoto A."/>
            <person name="Ishii H."/>
            <person name="Satoh N."/>
            <person name="Nishiyama T."/>
            <person name="Hasebe M."/>
            <person name="Maruyama T."/>
            <person name="Minagawa J."/>
            <person name="Obokata J."/>
            <person name="Shigenobu S."/>
        </authorList>
    </citation>
    <scope>NUCLEOTIDE SEQUENCE [LARGE SCALE GENOMIC DNA]</scope>
</reference>
<feature type="compositionally biased region" description="Basic residues" evidence="1">
    <location>
        <begin position="2213"/>
        <end position="2223"/>
    </location>
</feature>
<feature type="compositionally biased region" description="Polar residues" evidence="1">
    <location>
        <begin position="1508"/>
        <end position="1517"/>
    </location>
</feature>
<comment type="caution">
    <text evidence="2">The sequence shown here is derived from an EMBL/GenBank/DDBJ whole genome shotgun (WGS) entry which is preliminary data.</text>
</comment>
<feature type="region of interest" description="Disordered" evidence="1">
    <location>
        <begin position="2194"/>
        <end position="2231"/>
    </location>
</feature>
<feature type="region of interest" description="Disordered" evidence="1">
    <location>
        <begin position="1093"/>
        <end position="1117"/>
    </location>
</feature>
<feature type="region of interest" description="Disordered" evidence="1">
    <location>
        <begin position="1372"/>
        <end position="1392"/>
    </location>
</feature>
<gene>
    <name evidence="2" type="ORF">PoB_005263700</name>
</gene>
<evidence type="ECO:0000256" key="1">
    <source>
        <dbReference type="SAM" id="MobiDB-lite"/>
    </source>
</evidence>
<feature type="region of interest" description="Disordered" evidence="1">
    <location>
        <begin position="1611"/>
        <end position="1665"/>
    </location>
</feature>
<feature type="compositionally biased region" description="Basic residues" evidence="1">
    <location>
        <begin position="2543"/>
        <end position="2558"/>
    </location>
</feature>
<feature type="compositionally biased region" description="Polar residues" evidence="1">
    <location>
        <begin position="2194"/>
        <end position="2211"/>
    </location>
</feature>
<sequence>MSGLCSDDDQLETDFQKQCILNEQPFDFIILPNICHDSLRVPQATIWDVRFIGATSDIAKPSETHGEDKTLKKHAVCKSILNKPKKGSSSRFKQKRLPYTKSLTFSRPSQRLFSCLEKQRDQNQDQSGLWTPKNIVKFNLTDLCASREVFLPTLRDSCSSGVDLVNENFPKLENSQFCEELNGFERFLIFNPTAGSWDFELDDSALVRSLKINMASASDSCPSGADQLMVNYDTSCSSCPINTCQSEEISNNDGPTAASYEDDRLYECALEFAKTHGYGFVKFVEEEEPEFDEESAKKMRRKLERTRRRAFQRAKLIGSAKRGVKTSHQGFPRPRVSTRASILKLGTATCRGICGGRPRNPETFWQRAKPGVLSKIVQKNPENSQQISRDIHKAISAETWLDASPECREHIRRCFYREKSKAYRERQSLSPKRGTIPDKPLNAKSRTCSSSISPRSRPDNNSLTIGALDVNPKKSQSDSNYTEPAINLSPRRTRQMTPNQTWAFSKNRQKGTLQTQSKERLCERKEKVVKYSSEESTERDGFNSSLKKTSNSAFQYRHLVREMCDMIGSGFFPVWSKENGACGGESLESVDADQNFQKKNTTSAMRHTKHFDVDLQLKDQVHMESESNISNNPGDEANFNDQKHLHTEHSDLWLPGIMSKHTNKHYRLCNSLSAAILREAQLSSPCSSKVNGRNKIHLLAVPLEVVHAGNTLFESKASDEGNSQENKIHEQSSFSENVGSKPEGKEGKIAKTFENHGDLCIQACNSEFRSCDQNQESWETFKNVGLSSVAASKCVRNRRSSKMIAPQHLKISVSPSGHLMTRSDARASSCPNFVDHSFNRHRRMFNRAFSTRKSESPSPNHIQTCQCKDSFCFGCDYANRVSSRNILFSPIIGDHGNFPVDFLDENDDKASLIDIHQSCKDKGTFHPEQHASEEIKPTPLLVSGPQISPELAKRHNCLRTKCSSPLKNISLRETSPAAENEELCQNSKALFSSDQVPSSTNESIIDINQTIKCSLAHECNERLVHDSTDASVVLQTDNVNNNAGWSDNNLDSTFDINNAGCRKYSANEENFLTKINKKKASSETVSSSIKSCNNNALSDPSGNNSNALPNVPSSSGRSKLNLMLKSIEYQESASSQSDYHRFSNNKRERHSSSPQNEPLKLPVLPNARPYIINSQVSPEMQTFIATSQGPKTSHKNGSMKYESISNGFGPTLPLMEDCGEDSFKAWETQKRNNTEYTVSLPPALCDNLNVRGEKKDKGLYNEDIHKQKNRAHPLNRSYVISRDDDEGRETTGDFFLKLPTAVSDIKPDRQQVSKLSNASRNNSNLESNGIVGCRQNSYRMSPLIRKAELQIGVCVADERKGSFKLKPNVSLRSPEFSTSRDSERDEAKMRTSIVSSEHPLKCKMRPDSESSDFNNNSFIKETPPTKITKGCCKENEMLSNDVDTEDTWEKYQNNIGANNASLYSNNGTVSHLNRFVINAWTDDIVQNVSNNASYTSYDDDCDKKETTPVRSNSNANQHSHERERQTNSSIDQASHTTAVTNPPVLINRQDDVCRDEIESTVGCNNITSEHNFTLAGHRFINMGLENANNASSMNLSTGREREHLRRRHLNRDSFPTGNITCHENHKTNSHPSLQETQSPMELSETSRHPFRLGQSRGSRPETTSCFRSLRYPSNGMWRNMLSQDPMTRRLWSCKNERQLRAKQYIQEQQDGSHNLFNQPRLTESTQCSPTAENYWQMALDPNAPAPSLDFLYSTNPTSRNGQTKNSHDSNECIFSSEGTGPNKSFMDHDLQETENMDVAESVGFRGDEVLENSQSHCQCIQDDQTMMSSRGLSSLSDLYKQLDSLWLRSQYQMNQHLEAIGNSMNTRLKELQQFVEKHLSQLKGATPVKHDNDNDRLPKKRKVKFKSNTTIHLNRKAAKSRRYRRRVSLDTSKYKKENSMYSLNDSAMNNSKASDFPTIKFKELRTETDDEPSRTQYQRRTTVRSSKRHDTGFRQKKRRISPTFKSMRQCKNQRNSPLLQCCAMKQGSVTCYCNQKHTRSCRRRRGTEGIECIMCLLKRRQRSSRGKRAISKNSSKAKVRRRNQSVKRRSVKVFVKKRRTKAGRQNKHTFSRQNATRQCNTRNKYSVNKGNKTKKNSLAKSVAKKALMREPLDRKQGKRTFKRRKLNIKKEMDHFKLKTYLPHKTSSVNKKLHSSMSKHGSIQGTGRSSALNKHAHTIKKQRLPFKDCDSKRSQTTKRTFYYMPAKNGHAQDVKIDPCPSVSDITPYAKYKVIKREKKSSDQNASSALKNKRDKNENRKNIISLRRSTPLPRRKDKSNSSNKKLQLKNLKKQMPRISNSFPCDMRPQVSANKQSHRILDRAFQNRNQTNSNKHSHSQGNKRSMRTSYLQSKRLNVKDKNNKERSFKYKNTLQRKYKIKSVNEEVRYRITATGYSSLVEKLKTKYNSLCSVPYKNLKVSRERLRKKNSPHRLVDQFKDAVFRFMRNRFGRLRNILAHNDDSQTTTCRQAVGKSEHKMLPVNPHAQKKISKKHNTNKFEKLKACTQKHPRKRPKKARPFRNQKLNIQKNYKSRTNFQTYTPPKSHVPSCHGNDQAAPETPGTRSDNFSQPSPTDTPRLDNSEESSETSDCAPRIVDSLELNRRRLQKRHKDVSYNACCHGNIASGPENLSTGHTPCMSSKEPLSFDSSPEVDTLIYNPHVCFCSNTVIFRPDDFTTTLSLRSHDHQFEEDSEMPLVAIETQSPKFQETMCVQCPGSYCNCGIKRAEYQNDFHCSWDIEREAYLLQERINQQDKEFDSYDMSDDLYLLTPRAYPKLQECSINRTDDGISQFGKLGSLHNLSDFVSISEPKAGTAIDISNKMKYFNTEISDQPIESLDSESSSGKPKEIKLKYTDSSCGYASTVDHIHSKRSHTSLEVEQSSNSVPQKGKQMVHSCQPNVSLKSCRDEGKDYVMETEWKDSVEIKENLENTHKHLESNSVEIGQNSKVHSPLSKININPTDTARSEPPDKTPATHGDLCSLANHSHFDGRGNQKEERKTVLASPSTEKECCSISHYSKSEKIVTYHHPTLVLRYRPPKATCKVGPCCGFNSGGILRMTNSTFALNTNGVTTENKRKGTVTKCTETQAIHAKSQPSVSHPVTDKVECICDKQMINEFKVPVESFQRPQLQVRCSEICTTWMSVALEQPSEGNPAVNENLANWEQVRRKTEITETPNTPYELSSGTQANTFVRSVCSKIPISETSDLISDSHAKETASAHFQRHFERNASYKDKIEVEDRADIPESFLGYLEMGNNELQSENRTALPLCESCSGIVCATEKCIEPSAPKTSFPESDGREEECKPSYKPDSTIFLAESDCLDQTPSDENATQAIQRSESDPIPRTFCAYRQCHISDCESDDATLSTQSFIENNNNAVRAEYTKNNDRIEHLTFHTFDRNPRGGCSLPNHLFNACSKACIHFQSSAKNMQLNQRGPVLAEATSRPLESGATDSSDVMFSLPTCELDRNVNGPSSHLFTSPQIDIHSSVNKGNISALNEPTKFSEKSILNQQVPATSQNNFQSVLSTIPHPKSSSAEKTSNENAFDTMSYLGESHLAKSANGLYGCTTEGTASFKPKSPNETFRFEYRSSLPSSVRPQKLVDACTHSLISSQYHRCILAQIDPHQCHRHWRDSKNRKRRLLCPLSERLAPPRKIPRLDHGIKPLSEHRRRLLQRRVLWQQKRESRILALQEEERERRRKMRKAKKQDNLQIEMSKSPTPVCLRKGSTVKIACDSAQYECWTSCFNHSSDADCESN</sequence>
<feature type="region of interest" description="Disordered" evidence="1">
    <location>
        <begin position="2513"/>
        <end position="2631"/>
    </location>
</feature>
<feature type="compositionally biased region" description="Polar residues" evidence="1">
    <location>
        <begin position="2599"/>
        <end position="2612"/>
    </location>
</feature>
<dbReference type="EMBL" id="BLXT01005793">
    <property type="protein sequence ID" value="GFO26132.1"/>
    <property type="molecule type" value="Genomic_DNA"/>
</dbReference>
<feature type="compositionally biased region" description="Polar residues" evidence="1">
    <location>
        <begin position="1629"/>
        <end position="1640"/>
    </location>
</feature>
<feature type="compositionally biased region" description="Polar residues" evidence="1">
    <location>
        <begin position="1655"/>
        <end position="1665"/>
    </location>
</feature>
<feature type="compositionally biased region" description="Basic residues" evidence="1">
    <location>
        <begin position="2523"/>
        <end position="2533"/>
    </location>
</feature>